<evidence type="ECO:0000256" key="8">
    <source>
        <dbReference type="SAM" id="MobiDB-lite"/>
    </source>
</evidence>
<feature type="coiled-coil region" evidence="7">
    <location>
        <begin position="458"/>
        <end position="485"/>
    </location>
</feature>
<feature type="compositionally biased region" description="Polar residues" evidence="8">
    <location>
        <begin position="1661"/>
        <end position="1674"/>
    </location>
</feature>
<dbReference type="FunFam" id="2.30.30.40:FF:000006">
    <property type="entry name" value="RIMS-binding protein 2 isoform X1"/>
    <property type="match status" value="1"/>
</dbReference>
<sequence length="1674" mass="183154">MTKDSPSPLGGGRATPKKQATPGPAAVAVLEEQRRELVKLRAELEAERVRGRAERRRFAAQARQLREEAEREQQQLVDHLRSKWEAQRGRELRQLQKEMLREREAEIRQLLRWKEAEMRQLQQLLHRERDGVVRQARELQRQLAEELVNRGYCGRAGAPEVAAAQCRCRLQEVLAQLRWETDGEQASRIRHLQAALDVERQLFLKYILEHFRWHPALSGVPDPQAVESSEERSPETAVKSARRLESLGSLNAGTRARSRSLERVPSASSGSPDSLLPVRVSSLDSLAPASSRSLDSTLSRPKAPESSSPDASILGSLCPPQPPPSEHRRPDDPPGGEESRSQTCEALTPLSPGQDYGELVKQNSELTEALQVLALRCSSLREENLKLRRAGFRDEADEKVKRLKVKHAELTGLARRLEDRARKLQETNLRAMSAPVPGDSLAGLELCQALARQRARDLSEQASALLAKDKQIEELRQECHLLQARVASGLSSAQLPGGGAACALWLNVSDLDRLQRESQREVLRLQRQLTLQQAASHAREEAGGQSAPREEARRQVEALELELGARRRECEELGAQAAAAQRRGEEAEAQLQAALRQGSRLATENARLQAQADWRRKVAAENDDVRGQLGRACQERDAAGLLAGQLLQQAAQGQDRQQQLQHDLQKALYDLQAAREEMRALQCHPGHLPQELQGGPQAPESQVKSWERTKFQPEPEDQASSQPSRDKQEKKGDSLQENPFALREPASAPQVPDRGPTSQPLDSSPHTKKTSSQSNSSSEVESMWATVPSCPTLDVDTASEVEDLEPDSVPLTLEVGGSEAPATPKLKVFLARYSYNPFEGPNEYPESELPLTAGDYVFIFGDMDEDGFYEGELEDGRQGLVPSNLVEQIPDSDILGCLPPESPDHGPTRLPARQGKASKDDSGHSLLPGKAQGTVDRGPCQIVWVGSETGVARESSDAKTEDCWLGSWQSVDEQGFSKPLLGANQILCVAPTQLRLRSIAATSAEITWGGSSYPHMVYLGDVECTQTPAGVSCYTFHHLHPGTRYQARVEVRPLWNSLQVRWEKMSSTITFNTPLAGPPDPPLDVLVERHTSPGLLVVSWLPVTIDSAGSSNGVQVTGYAVYADGLKVAEVTDGTAGSTLLEFSQLQLPLMCQKISVRTMSLCGESLDSVPAQIPEDCFSCLQCPKTSPFSYTCGDPSTCRVTFPIWPQRLALAPLSAKFSPHTSGSCGEPQAQFPEAFPEEPPRRQSLMPKLRSEGQCPSAGLGSQAQGPTEPQELCMKDLLFQKDPQNHRLPLPRGQAWGENCYQHTGTSPSPALGGTRLSPECGPRKEPCQKKTVHEKVLRQKQDAPVSAPAPLGASQRYMSDFCDILHEEVGHLCLWATEGQEQRKELRSQSGRGQALGGKRECWLREPSLALYSAPSSKAIRMSRADPPALGTRVDSPARVLVALSDYDPLEMSASPEAAEEELAFQKGQLLKVWGEHDGQVGNSPEHLVAEAEVGTEWTGRRWHLPGQGPLPSGARIDDFEGLTSPLGSFPMPLGSSRRPSLWTPTTMMAALDYDPRNGQAGGSVKGKLSLRVGDVVTVYGPVDDKGFYYGESGGHRGLVPAHLLDHVSLHRVSIAPCQGRDLWPPSPTGTTTSTLPTSMSSSCSTRPPAELTAAQASPGLQSSRAEV</sequence>
<feature type="region of interest" description="Disordered" evidence="8">
    <location>
        <begin position="686"/>
        <end position="784"/>
    </location>
</feature>
<dbReference type="InterPro" id="IPR036028">
    <property type="entry name" value="SH3-like_dom_sf"/>
</dbReference>
<feature type="region of interest" description="Disordered" evidence="8">
    <location>
        <begin position="1311"/>
        <end position="1334"/>
    </location>
</feature>
<feature type="compositionally biased region" description="Basic and acidic residues" evidence="8">
    <location>
        <begin position="325"/>
        <end position="340"/>
    </location>
</feature>
<dbReference type="EMBL" id="JWIN03000032">
    <property type="protein sequence ID" value="KAB1255439.1"/>
    <property type="molecule type" value="Genomic_DNA"/>
</dbReference>
<feature type="coiled-coil region" evidence="7">
    <location>
        <begin position="363"/>
        <end position="434"/>
    </location>
</feature>
<name>A0A5N4C940_CAMDR</name>
<protein>
    <submittedName>
        <fullName evidence="11">RIMS-binding protein 3A</fullName>
    </submittedName>
</protein>
<dbReference type="Gene3D" id="2.60.40.10">
    <property type="entry name" value="Immunoglobulins"/>
    <property type="match status" value="1"/>
</dbReference>
<feature type="domain" description="SH3" evidence="9">
    <location>
        <begin position="1549"/>
        <end position="1616"/>
    </location>
</feature>
<evidence type="ECO:0000313" key="12">
    <source>
        <dbReference type="Proteomes" id="UP000299084"/>
    </source>
</evidence>
<feature type="domain" description="SH3" evidence="9">
    <location>
        <begin position="824"/>
        <end position="891"/>
    </location>
</feature>
<dbReference type="InterPro" id="IPR040325">
    <property type="entry name" value="RIMBP1/2/3"/>
</dbReference>
<comment type="subcellular location">
    <subcellularLocation>
        <location evidence="1">Cytoplasm</location>
    </subcellularLocation>
</comment>
<dbReference type="InterPro" id="IPR036116">
    <property type="entry name" value="FN3_sf"/>
</dbReference>
<feature type="region of interest" description="Disordered" evidence="8">
    <location>
        <begin position="1"/>
        <end position="26"/>
    </location>
</feature>
<keyword evidence="3 6" id="KW-0728">SH3 domain</keyword>
<feature type="compositionally biased region" description="Low complexity" evidence="8">
    <location>
        <begin position="771"/>
        <end position="782"/>
    </location>
</feature>
<feature type="region of interest" description="Disordered" evidence="8">
    <location>
        <begin position="1627"/>
        <end position="1674"/>
    </location>
</feature>
<dbReference type="SUPFAM" id="SSF49265">
    <property type="entry name" value="Fibronectin type III"/>
    <property type="match status" value="1"/>
</dbReference>
<dbReference type="InterPro" id="IPR001452">
    <property type="entry name" value="SH3_domain"/>
</dbReference>
<dbReference type="SMART" id="SM00060">
    <property type="entry name" value="FN3"/>
    <property type="match status" value="2"/>
</dbReference>
<dbReference type="SUPFAM" id="SSF50044">
    <property type="entry name" value="SH3-domain"/>
    <property type="match status" value="3"/>
</dbReference>
<dbReference type="SMART" id="SM00326">
    <property type="entry name" value="SH3"/>
    <property type="match status" value="2"/>
</dbReference>
<dbReference type="CDD" id="cd00063">
    <property type="entry name" value="FN3"/>
    <property type="match status" value="1"/>
</dbReference>
<gene>
    <name evidence="11" type="ORF">Cadr_000028336</name>
</gene>
<evidence type="ECO:0000259" key="9">
    <source>
        <dbReference type="PROSITE" id="PS50002"/>
    </source>
</evidence>
<evidence type="ECO:0000259" key="10">
    <source>
        <dbReference type="PROSITE" id="PS50853"/>
    </source>
</evidence>
<dbReference type="GO" id="GO:0009566">
    <property type="term" value="P:fertilization"/>
    <property type="evidence" value="ECO:0007669"/>
    <property type="project" value="TreeGrafter"/>
</dbReference>
<keyword evidence="5" id="KW-0677">Repeat</keyword>
<dbReference type="Proteomes" id="UP000299084">
    <property type="component" value="Unassembled WGS sequence"/>
</dbReference>
<evidence type="ECO:0000256" key="5">
    <source>
        <dbReference type="ARBA" id="ARBA00022737"/>
    </source>
</evidence>
<feature type="compositionally biased region" description="Low complexity" evidence="8">
    <location>
        <begin position="1635"/>
        <end position="1655"/>
    </location>
</feature>
<dbReference type="FunFam" id="2.60.40.10:FF:000072">
    <property type="entry name" value="RIMS-binding protein 2 isoform X1"/>
    <property type="match status" value="1"/>
</dbReference>
<dbReference type="GO" id="GO:0007286">
    <property type="term" value="P:spermatid development"/>
    <property type="evidence" value="ECO:0007669"/>
    <property type="project" value="TreeGrafter"/>
</dbReference>
<dbReference type="OrthoDB" id="4158657at2759"/>
<evidence type="ECO:0000256" key="7">
    <source>
        <dbReference type="SAM" id="Coils"/>
    </source>
</evidence>
<dbReference type="Pfam" id="PF07653">
    <property type="entry name" value="SH3_2"/>
    <property type="match status" value="2"/>
</dbReference>
<dbReference type="GO" id="GO:0005634">
    <property type="term" value="C:nucleus"/>
    <property type="evidence" value="ECO:0007669"/>
    <property type="project" value="TreeGrafter"/>
</dbReference>
<dbReference type="PROSITE" id="PS50853">
    <property type="entry name" value="FN3"/>
    <property type="match status" value="1"/>
</dbReference>
<comment type="caution">
    <text evidence="11">The sequence shown here is derived from an EMBL/GenBank/DDBJ whole genome shotgun (WGS) entry which is preliminary data.</text>
</comment>
<feature type="domain" description="Fibronectin type-III" evidence="10">
    <location>
        <begin position="990"/>
        <end position="1076"/>
    </location>
</feature>
<feature type="region of interest" description="Disordered" evidence="8">
    <location>
        <begin position="219"/>
        <end position="357"/>
    </location>
</feature>
<comment type="similarity">
    <text evidence="2">Belongs to the RIMBP family.</text>
</comment>
<feature type="region of interest" description="Disordered" evidence="8">
    <location>
        <begin position="1223"/>
        <end position="1272"/>
    </location>
</feature>
<keyword evidence="4" id="KW-0963">Cytoplasm</keyword>
<dbReference type="Pfam" id="PF25523">
    <property type="entry name" value="Ig_RIMBP2"/>
    <property type="match status" value="1"/>
</dbReference>
<dbReference type="PROSITE" id="PS50002">
    <property type="entry name" value="SH3"/>
    <property type="match status" value="2"/>
</dbReference>
<keyword evidence="12" id="KW-1185">Reference proteome</keyword>
<dbReference type="Gene3D" id="2.30.30.40">
    <property type="entry name" value="SH3 Domains"/>
    <property type="match status" value="3"/>
</dbReference>
<dbReference type="CDD" id="cd12014">
    <property type="entry name" value="SH3_RIM-BP_1"/>
    <property type="match status" value="1"/>
</dbReference>
<feature type="region of interest" description="Disordered" evidence="8">
    <location>
        <begin position="534"/>
        <end position="553"/>
    </location>
</feature>
<feature type="compositionally biased region" description="Basic and acidic residues" evidence="8">
    <location>
        <begin position="537"/>
        <end position="553"/>
    </location>
</feature>
<dbReference type="Pfam" id="PF25566">
    <property type="entry name" value="RIMB1_N"/>
    <property type="match status" value="1"/>
</dbReference>
<keyword evidence="7" id="KW-0175">Coiled coil</keyword>
<feature type="compositionally biased region" description="Polar residues" evidence="8">
    <location>
        <begin position="282"/>
        <end position="310"/>
    </location>
</feature>
<dbReference type="InterPro" id="IPR013783">
    <property type="entry name" value="Ig-like_fold"/>
</dbReference>
<feature type="region of interest" description="Disordered" evidence="8">
    <location>
        <begin position="891"/>
        <end position="931"/>
    </location>
</feature>
<feature type="coiled-coil region" evidence="7">
    <location>
        <begin position="657"/>
        <end position="684"/>
    </location>
</feature>
<accession>A0A5N4C940</accession>
<proteinExistence type="inferred from homology"/>
<dbReference type="PANTHER" id="PTHR14234">
    <property type="entry name" value="RIM BINDING PROTEIN-RELATED"/>
    <property type="match status" value="1"/>
</dbReference>
<dbReference type="STRING" id="9838.ENSCDRP00005032251"/>
<evidence type="ECO:0000256" key="6">
    <source>
        <dbReference type="PROSITE-ProRule" id="PRU00192"/>
    </source>
</evidence>
<dbReference type="GO" id="GO:0002177">
    <property type="term" value="C:manchette"/>
    <property type="evidence" value="ECO:0007669"/>
    <property type="project" value="TreeGrafter"/>
</dbReference>
<evidence type="ECO:0000256" key="4">
    <source>
        <dbReference type="ARBA" id="ARBA00022490"/>
    </source>
</evidence>
<dbReference type="InterPro" id="IPR057884">
    <property type="entry name" value="FN3_RIM-BP1/2/3"/>
</dbReference>
<dbReference type="PANTHER" id="PTHR14234:SF21">
    <property type="entry name" value="RIMS-BINDING PROTEIN 3A-RELATED"/>
    <property type="match status" value="1"/>
</dbReference>
<evidence type="ECO:0000313" key="11">
    <source>
        <dbReference type="EMBL" id="KAB1255439.1"/>
    </source>
</evidence>
<dbReference type="FunFam" id="2.30.30.40:FF:000232">
    <property type="entry name" value="RIMS-binding protein 3A-like"/>
    <property type="match status" value="1"/>
</dbReference>
<dbReference type="InterPro" id="IPR057950">
    <property type="entry name" value="RIMB1/RIM3A-C-like_N"/>
</dbReference>
<dbReference type="InterPro" id="IPR003961">
    <property type="entry name" value="FN3_dom"/>
</dbReference>
<organism evidence="11 12">
    <name type="scientific">Camelus dromedarius</name>
    <name type="common">Dromedary</name>
    <name type="synonym">Arabian camel</name>
    <dbReference type="NCBI Taxonomy" id="9838"/>
    <lineage>
        <taxon>Eukaryota</taxon>
        <taxon>Metazoa</taxon>
        <taxon>Chordata</taxon>
        <taxon>Craniata</taxon>
        <taxon>Vertebrata</taxon>
        <taxon>Euteleostomi</taxon>
        <taxon>Mammalia</taxon>
        <taxon>Eutheria</taxon>
        <taxon>Laurasiatheria</taxon>
        <taxon>Artiodactyla</taxon>
        <taxon>Tylopoda</taxon>
        <taxon>Camelidae</taxon>
        <taxon>Camelus</taxon>
    </lineage>
</organism>
<feature type="compositionally biased region" description="Basic and acidic residues" evidence="8">
    <location>
        <begin position="724"/>
        <end position="734"/>
    </location>
</feature>
<evidence type="ECO:0000256" key="2">
    <source>
        <dbReference type="ARBA" id="ARBA00010749"/>
    </source>
</evidence>
<feature type="coiled-coil region" evidence="7">
    <location>
        <begin position="27"/>
        <end position="82"/>
    </location>
</feature>
<reference evidence="11 12" key="1">
    <citation type="journal article" date="2019" name="Mol. Ecol. Resour.">
        <title>Improving Illumina assemblies with Hi-C and long reads: an example with the North African dromedary.</title>
        <authorList>
            <person name="Elbers J.P."/>
            <person name="Rogers M.F."/>
            <person name="Perelman P.L."/>
            <person name="Proskuryakova A.A."/>
            <person name="Serdyukova N.A."/>
            <person name="Johnson W.E."/>
            <person name="Horin P."/>
            <person name="Corander J."/>
            <person name="Murphy D."/>
            <person name="Burger P.A."/>
        </authorList>
    </citation>
    <scope>NUCLEOTIDE SEQUENCE [LARGE SCALE GENOMIC DNA]</scope>
    <source>
        <strain evidence="11">Drom800</strain>
        <tissue evidence="11">Blood</tissue>
    </source>
</reference>
<evidence type="ECO:0000256" key="1">
    <source>
        <dbReference type="ARBA" id="ARBA00004496"/>
    </source>
</evidence>
<dbReference type="GO" id="GO:0030156">
    <property type="term" value="F:benzodiazepine receptor binding"/>
    <property type="evidence" value="ECO:0007669"/>
    <property type="project" value="TreeGrafter"/>
</dbReference>
<evidence type="ECO:0000256" key="3">
    <source>
        <dbReference type="ARBA" id="ARBA00022443"/>
    </source>
</evidence>